<dbReference type="SUPFAM" id="SSF111126">
    <property type="entry name" value="Ligand-binding domain in the NO signalling and Golgi transport"/>
    <property type="match status" value="1"/>
</dbReference>
<evidence type="ECO:0000259" key="1">
    <source>
        <dbReference type="Pfam" id="PF07700"/>
    </source>
</evidence>
<evidence type="ECO:0000313" key="2">
    <source>
        <dbReference type="EMBL" id="KKL47729.1"/>
    </source>
</evidence>
<name>A0A0F9CF79_9ZZZZ</name>
<accession>A0A0F9CF79</accession>
<proteinExistence type="predicted"/>
<dbReference type="InterPro" id="IPR038158">
    <property type="entry name" value="H-NOX_domain_sf"/>
</dbReference>
<dbReference type="InterPro" id="IPR011644">
    <property type="entry name" value="Heme_NO-bd"/>
</dbReference>
<comment type="caution">
    <text evidence="2">The sequence shown here is derived from an EMBL/GenBank/DDBJ whole genome shotgun (WGS) entry which is preliminary data.</text>
</comment>
<gene>
    <name evidence="2" type="ORF">LCGC14_2332610</name>
</gene>
<reference evidence="2" key="1">
    <citation type="journal article" date="2015" name="Nature">
        <title>Complex archaea that bridge the gap between prokaryotes and eukaryotes.</title>
        <authorList>
            <person name="Spang A."/>
            <person name="Saw J.H."/>
            <person name="Jorgensen S.L."/>
            <person name="Zaremba-Niedzwiedzka K."/>
            <person name="Martijn J."/>
            <person name="Lind A.E."/>
            <person name="van Eijk R."/>
            <person name="Schleper C."/>
            <person name="Guy L."/>
            <person name="Ettema T.J."/>
        </authorList>
    </citation>
    <scope>NUCLEOTIDE SEQUENCE</scope>
</reference>
<dbReference type="GO" id="GO:0020037">
    <property type="term" value="F:heme binding"/>
    <property type="evidence" value="ECO:0007669"/>
    <property type="project" value="InterPro"/>
</dbReference>
<dbReference type="Pfam" id="PF07700">
    <property type="entry name" value="HNOB"/>
    <property type="match status" value="1"/>
</dbReference>
<dbReference type="PANTHER" id="PTHR45655:SF13">
    <property type="entry name" value="SOLUBLE GUANYLATE CYCLASE GCY-32-RELATED"/>
    <property type="match status" value="1"/>
</dbReference>
<dbReference type="InterPro" id="IPR024096">
    <property type="entry name" value="NO_sig/Golgi_transp_ligand-bd"/>
</dbReference>
<organism evidence="2">
    <name type="scientific">marine sediment metagenome</name>
    <dbReference type="NCBI Taxonomy" id="412755"/>
    <lineage>
        <taxon>unclassified sequences</taxon>
        <taxon>metagenomes</taxon>
        <taxon>ecological metagenomes</taxon>
    </lineage>
</organism>
<dbReference type="EMBL" id="LAZR01033564">
    <property type="protein sequence ID" value="KKL47729.1"/>
    <property type="molecule type" value="Genomic_DNA"/>
</dbReference>
<dbReference type="Gene3D" id="3.90.1520.10">
    <property type="entry name" value="H-NOX domain"/>
    <property type="match status" value="1"/>
</dbReference>
<dbReference type="PANTHER" id="PTHR45655">
    <property type="entry name" value="GUANYLATE CYCLASE SOLUBLE SUBUNIT BETA-2"/>
    <property type="match status" value="1"/>
</dbReference>
<sequence length="194" mass="21499">MHGLINRSIQNYFCANYGRELWADVASRAGLDFTEFEVMLTYPDHITPAVLDAVCAVLDRSRAEVMEDVGTFLVAQPGYGAVRRLLRFGGVSFGDFLQSLDDLPDRTRLALSELRLPWIELREDPDGQYSLICAAPLVGYGYLMMGILRAMADDYGALVLLEHCGRAAGIETLKIILVEVDFSEGRSFELGARA</sequence>
<dbReference type="AlphaFoldDB" id="A0A0F9CF79"/>
<feature type="domain" description="Heme NO-binding" evidence="1">
    <location>
        <begin position="2"/>
        <end position="157"/>
    </location>
</feature>
<protein>
    <recommendedName>
        <fullName evidence="1">Heme NO-binding domain-containing protein</fullName>
    </recommendedName>
</protein>